<accession>A0A4U0QUV1</accession>
<name>A0A4U0QUV1_9RHOB</name>
<evidence type="ECO:0000259" key="4">
    <source>
        <dbReference type="Pfam" id="PF23666"/>
    </source>
</evidence>
<feature type="domain" description="Rcc01698-like C-terminal" evidence="4">
    <location>
        <begin position="1044"/>
        <end position="1143"/>
    </location>
</feature>
<organism evidence="5 6">
    <name type="scientific">Paracoccus hibiscisoli</name>
    <dbReference type="NCBI Taxonomy" id="2023261"/>
    <lineage>
        <taxon>Bacteria</taxon>
        <taxon>Pseudomonadati</taxon>
        <taxon>Pseudomonadota</taxon>
        <taxon>Alphaproteobacteria</taxon>
        <taxon>Rhodobacterales</taxon>
        <taxon>Paracoccaceae</taxon>
        <taxon>Paracoccus</taxon>
    </lineage>
</organism>
<dbReference type="Pfam" id="PF13547">
    <property type="entry name" value="GTA_TIM"/>
    <property type="match status" value="1"/>
</dbReference>
<gene>
    <name evidence="5" type="ORF">FA740_05915</name>
</gene>
<dbReference type="Pfam" id="PF13550">
    <property type="entry name" value="Phage-tail_3"/>
    <property type="match status" value="1"/>
</dbReference>
<dbReference type="Pfam" id="PF23666">
    <property type="entry name" value="Rcc01698_C"/>
    <property type="match status" value="1"/>
</dbReference>
<dbReference type="OrthoDB" id="8445115at2"/>
<reference evidence="5 6" key="1">
    <citation type="submission" date="2019-04" db="EMBL/GenBank/DDBJ databases">
        <authorList>
            <person name="Li J."/>
        </authorList>
    </citation>
    <scope>NUCLEOTIDE SEQUENCE [LARGE SCALE GENOMIC DNA]</scope>
    <source>
        <strain evidence="5 6">CCTCC AB2016182</strain>
    </source>
</reference>
<comment type="caution">
    <text evidence="5">The sequence shown here is derived from an EMBL/GenBank/DDBJ whole genome shotgun (WGS) entry which is preliminary data.</text>
</comment>
<dbReference type="InterPro" id="IPR056490">
    <property type="entry name" value="Rcc01698_C"/>
</dbReference>
<feature type="domain" description="Tip attachment protein J" evidence="3">
    <location>
        <begin position="790"/>
        <end position="951"/>
    </location>
</feature>
<dbReference type="InterPro" id="IPR017853">
    <property type="entry name" value="GH"/>
</dbReference>
<dbReference type="CDD" id="cd19607">
    <property type="entry name" value="GTA_TIM-barrel-like"/>
    <property type="match status" value="1"/>
</dbReference>
<feature type="region of interest" description="Disordered" evidence="1">
    <location>
        <begin position="310"/>
        <end position="334"/>
    </location>
</feature>
<sequence>MATIVLSAVGASLGAGFGGAVLGLSGAVLGRAAGAMLGRAIDQRLLGGGAKAVETGRIDRLRIQTAGEGMAIPRIWGQMRVPGHVIWASPLEEVTRSESVGGGKGAPSTQVTQISYRLSVALALAEGRILSVGRVWADGEEIAQRDLNMRIYRGGDAQMPDPVIAAIEGDQAPAYRGTAYVVLENLSLERWGNRMPQLSFEVTCPARDGSGLSRDVRAVALIPGTGEYSLATTAVTEGGDLGESRSFNTNTPMGGTDFHASLDVLGRELPNVGSVSLIVSWFGSDLRIGQCKVEPKVEFKEVDGSEMPWRAGGVTRGQAAEVSRKDGRPIYGGTPSDRSVIEGLRALSASGRKAIFYPFILMEQLAGNGLPDPYGAAEQPVMPWRGRITTSVAPGRPGTTDGTTAAVSQVATFFGSAMPEHFTRDGETISYSGPAEWSYRRFILHYAHVCAAAGGIDAFLIGSEMVAMTQIRGPNNSYPAVAALRQLAADVRAILGPEVEIGYASDWSEYFGHHPGNGELFFHLDPLWADPNIDFIGIDNYMPLSDWRDGDDHLDASWGRIDNIDYLRANVAGGEGYDWYYASDADRDAQIRTPITDGFYDEAWVWRYKDLKGWWQNLHYNRPGGVRQVQATAWVPGSKPIWFTEFGCAALDKASNQPNKFLDAMSSESMLPHYSNGTRNDAIQAAYVEATMAHWQDPENNPVNADGMRMLDVDRAHVWCWDARPYPAFPGRSDLWSDGPAWDRGHWLNGRAGAVTLRAVVRDICRAAGVTAVDVSRLSGVVRGYALQGSESGRAALQPLMLAHCFDAVERDGMLRFVARDGLVRAEIGPDDLAVAGEVRGFEAVRQVEASNVGQLRLSHVAAGGDYAVATAEASLTDAGRRAVSESEFAMVLTRPEGRAIADRWIAEAEVARDTARFVLPPSRADLGPGDVVLSRVPGQEARRWRIDRVERAGAITVDAVRVDAGLYAPRLSHEDQGGIGRYLPPMPVFPVFMDLPLLRGDEVPHAPWLAVAAHPWPGSVAAYGSAEAEGGFELNLMLQRRSLIGRTLTPLMRARPGVIDRGAPLKLRLITDPLRSVTERALLSGANALAIGDGSIDRWEVMQFARAELVAPNVWEVSGRLRGQAGTDGIMPDVWPMGSLVVLLDGGPRQVDLPPSSRGAERFWRVGPALRSPDDASYRSRVTVAPGIGLRPYAPCHLRMNGRDITWVRRSRIEGDGWDGPDIPLGEESERYLLRLVQAGRLVTEVQTATPSWTMPDAIRSQLQPGPVTVELAQLSQTFGRGPFARRDFDVQ</sequence>
<dbReference type="InterPro" id="IPR032876">
    <property type="entry name" value="J_dom"/>
</dbReference>
<dbReference type="SUPFAM" id="SSF51445">
    <property type="entry name" value="(Trans)glycosidases"/>
    <property type="match status" value="1"/>
</dbReference>
<dbReference type="InterPro" id="IPR025195">
    <property type="entry name" value="GTA_TIM_dom"/>
</dbReference>
<evidence type="ECO:0000313" key="6">
    <source>
        <dbReference type="Proteomes" id="UP000306223"/>
    </source>
</evidence>
<evidence type="ECO:0000256" key="1">
    <source>
        <dbReference type="SAM" id="MobiDB-lite"/>
    </source>
</evidence>
<evidence type="ECO:0000259" key="3">
    <source>
        <dbReference type="Pfam" id="PF13550"/>
    </source>
</evidence>
<keyword evidence="6" id="KW-1185">Reference proteome</keyword>
<evidence type="ECO:0000259" key="2">
    <source>
        <dbReference type="Pfam" id="PF13547"/>
    </source>
</evidence>
<dbReference type="RefSeq" id="WP_136855853.1">
    <property type="nucleotide sequence ID" value="NZ_SUNH01000007.1"/>
</dbReference>
<protein>
    <submittedName>
        <fullName evidence="5">Host specificity protein</fullName>
    </submittedName>
</protein>
<dbReference type="Gene3D" id="3.20.20.80">
    <property type="entry name" value="Glycosidases"/>
    <property type="match status" value="1"/>
</dbReference>
<dbReference type="Proteomes" id="UP000306223">
    <property type="component" value="Unassembled WGS sequence"/>
</dbReference>
<evidence type="ECO:0000313" key="5">
    <source>
        <dbReference type="EMBL" id="TJZ85929.1"/>
    </source>
</evidence>
<feature type="domain" description="GTA TIM-barrel-like" evidence="2">
    <location>
        <begin position="437"/>
        <end position="730"/>
    </location>
</feature>
<proteinExistence type="predicted"/>
<dbReference type="EMBL" id="SUNH01000007">
    <property type="protein sequence ID" value="TJZ85929.1"/>
    <property type="molecule type" value="Genomic_DNA"/>
</dbReference>